<dbReference type="OMA" id="YRHEPRF"/>
<comment type="pathway">
    <text evidence="2">Protein modification; protein glycosylation.</text>
</comment>
<reference evidence="14" key="1">
    <citation type="submission" date="2025-08" db="UniProtKB">
        <authorList>
            <consortium name="Ensembl"/>
        </authorList>
    </citation>
    <scope>IDENTIFICATION</scope>
</reference>
<keyword evidence="6 13" id="KW-0812">Transmembrane</keyword>
<keyword evidence="4 13" id="KW-0328">Glycosyltransferase</keyword>
<dbReference type="GO" id="GO:0000139">
    <property type="term" value="C:Golgi membrane"/>
    <property type="evidence" value="ECO:0007669"/>
    <property type="project" value="UniProtKB-SubCell"/>
</dbReference>
<protein>
    <recommendedName>
        <fullName evidence="13">Hexosyltransferase</fullName>
        <ecNumber evidence="13">2.4.1.-</ecNumber>
    </recommendedName>
</protein>
<dbReference type="GO" id="GO:0030311">
    <property type="term" value="P:poly-N-acetyllactosamine biosynthetic process"/>
    <property type="evidence" value="ECO:0007669"/>
    <property type="project" value="TreeGrafter"/>
</dbReference>
<dbReference type="Proteomes" id="UP000694559">
    <property type="component" value="Unplaced"/>
</dbReference>
<proteinExistence type="inferred from homology"/>
<dbReference type="Ensembl" id="ENSNNAT00000019530.1">
    <property type="protein sequence ID" value="ENSNNAP00000018601.1"/>
    <property type="gene ID" value="ENSNNAG00000012454.1"/>
</dbReference>
<dbReference type="GO" id="GO:0016262">
    <property type="term" value="F:protein N-acetylglucosaminyltransferase activity"/>
    <property type="evidence" value="ECO:0007669"/>
    <property type="project" value="TreeGrafter"/>
</dbReference>
<comment type="similarity">
    <text evidence="3 13">Belongs to the glycosyltransferase 31 family.</text>
</comment>
<evidence type="ECO:0000256" key="13">
    <source>
        <dbReference type="RuleBase" id="RU363063"/>
    </source>
</evidence>
<feature type="transmembrane region" description="Helical" evidence="13">
    <location>
        <begin position="96"/>
        <end position="116"/>
    </location>
</feature>
<dbReference type="InterPro" id="IPR002659">
    <property type="entry name" value="Glyco_trans_31"/>
</dbReference>
<dbReference type="PANTHER" id="PTHR11214:SF387">
    <property type="entry name" value="HEXOSYLTRANSFERASE"/>
    <property type="match status" value="1"/>
</dbReference>
<dbReference type="Gene3D" id="3.90.550.50">
    <property type="match status" value="1"/>
</dbReference>
<keyword evidence="11 13" id="KW-0472">Membrane</keyword>
<dbReference type="AlphaFoldDB" id="A0A8C6XSX2"/>
<evidence type="ECO:0000256" key="8">
    <source>
        <dbReference type="ARBA" id="ARBA00022989"/>
    </source>
</evidence>
<evidence type="ECO:0000256" key="4">
    <source>
        <dbReference type="ARBA" id="ARBA00022676"/>
    </source>
</evidence>
<dbReference type="Pfam" id="PF01762">
    <property type="entry name" value="Galactosyl_T"/>
    <property type="match status" value="1"/>
</dbReference>
<dbReference type="OrthoDB" id="5957813at2759"/>
<evidence type="ECO:0000256" key="1">
    <source>
        <dbReference type="ARBA" id="ARBA00004323"/>
    </source>
</evidence>
<evidence type="ECO:0000256" key="11">
    <source>
        <dbReference type="ARBA" id="ARBA00023136"/>
    </source>
</evidence>
<evidence type="ECO:0000256" key="9">
    <source>
        <dbReference type="ARBA" id="ARBA00023034"/>
    </source>
</evidence>
<keyword evidence="5" id="KW-0808">Transferase</keyword>
<evidence type="ECO:0000313" key="14">
    <source>
        <dbReference type="Ensembl" id="ENSNNAP00000018601.1"/>
    </source>
</evidence>
<keyword evidence="9 13" id="KW-0333">Golgi apparatus</keyword>
<sequence length="432" mass="48841">MSKRGAWHPTLLDGGASPKANSPKVWTNNHGLLAFFLTTAHWCVTDKLTQHVTCHLHRDPSPHLNPTSPPTVPRWPMAPSHLFLLSQLPRRRACQLWGLALASLAPIVLLFLSWHWGSTAPTALWKLPLLQATPEPVTVLTDGTFTFYLNRSVYKDLFPYLQVYQCREVIAQDGLCQGPSGAPLLLLAIKSHPVSSGRRATLRRTWARPAEVGGFWLQPLFLMGVTSSQKQLELAAMESRVFGDILMWDFMESHHNLSLKERCFLQWVHRHCQQAAFVFKGDDDLFVNPKALTDYLHQTPNASRFIHGNIQHHSKVLRSGKYAVSRKLYPLDHYPNFASGGGFIMAQQGLPALYRASLVLPVFPLDDVYLAFLALVAQIPHRHDDAFHVWGIPKDELSAYQKAISIHGVSMERMEEVWKQLEGPPKEPWAWS</sequence>
<keyword evidence="15" id="KW-1185">Reference proteome</keyword>
<keyword evidence="7 13" id="KW-0735">Signal-anchor</keyword>
<reference evidence="14" key="2">
    <citation type="submission" date="2025-09" db="UniProtKB">
        <authorList>
            <consortium name="Ensembl"/>
        </authorList>
    </citation>
    <scope>IDENTIFICATION</scope>
</reference>
<dbReference type="EC" id="2.4.1.-" evidence="13"/>
<evidence type="ECO:0000256" key="6">
    <source>
        <dbReference type="ARBA" id="ARBA00022692"/>
    </source>
</evidence>
<evidence type="ECO:0000256" key="3">
    <source>
        <dbReference type="ARBA" id="ARBA00008661"/>
    </source>
</evidence>
<keyword evidence="12" id="KW-0325">Glycoprotein</keyword>
<evidence type="ECO:0000256" key="2">
    <source>
        <dbReference type="ARBA" id="ARBA00004922"/>
    </source>
</evidence>
<comment type="subcellular location">
    <subcellularLocation>
        <location evidence="1 13">Golgi apparatus membrane</location>
        <topology evidence="1 13">Single-pass type II membrane protein</topology>
    </subcellularLocation>
</comment>
<evidence type="ECO:0000256" key="12">
    <source>
        <dbReference type="ARBA" id="ARBA00023180"/>
    </source>
</evidence>
<evidence type="ECO:0000313" key="15">
    <source>
        <dbReference type="Proteomes" id="UP000694559"/>
    </source>
</evidence>
<name>A0A8C6XSX2_NAJNA</name>
<dbReference type="GO" id="GO:0006629">
    <property type="term" value="P:lipid metabolic process"/>
    <property type="evidence" value="ECO:0007669"/>
    <property type="project" value="UniProtKB-KW"/>
</dbReference>
<organism evidence="14 15">
    <name type="scientific">Naja naja</name>
    <name type="common">Indian cobra</name>
    <dbReference type="NCBI Taxonomy" id="35670"/>
    <lineage>
        <taxon>Eukaryota</taxon>
        <taxon>Metazoa</taxon>
        <taxon>Chordata</taxon>
        <taxon>Craniata</taxon>
        <taxon>Vertebrata</taxon>
        <taxon>Euteleostomi</taxon>
        <taxon>Lepidosauria</taxon>
        <taxon>Squamata</taxon>
        <taxon>Bifurcata</taxon>
        <taxon>Unidentata</taxon>
        <taxon>Episquamata</taxon>
        <taxon>Toxicofera</taxon>
        <taxon>Serpentes</taxon>
        <taxon>Colubroidea</taxon>
        <taxon>Elapidae</taxon>
        <taxon>Elapinae</taxon>
        <taxon>Naja</taxon>
    </lineage>
</organism>
<dbReference type="PANTHER" id="PTHR11214">
    <property type="entry name" value="BETA-1,3-N-ACETYLGLUCOSAMINYLTRANSFERASE"/>
    <property type="match status" value="1"/>
</dbReference>
<keyword evidence="8 13" id="KW-1133">Transmembrane helix</keyword>
<dbReference type="GeneTree" id="ENSGT00940000167212"/>
<dbReference type="GO" id="GO:0006493">
    <property type="term" value="P:protein O-linked glycosylation"/>
    <property type="evidence" value="ECO:0007669"/>
    <property type="project" value="TreeGrafter"/>
</dbReference>
<dbReference type="FunFam" id="3.90.550.50:FF:000001">
    <property type="entry name" value="Hexosyltransferase"/>
    <property type="match status" value="1"/>
</dbReference>
<keyword evidence="10" id="KW-0443">Lipid metabolism</keyword>
<evidence type="ECO:0000256" key="10">
    <source>
        <dbReference type="ARBA" id="ARBA00023098"/>
    </source>
</evidence>
<evidence type="ECO:0000256" key="5">
    <source>
        <dbReference type="ARBA" id="ARBA00022679"/>
    </source>
</evidence>
<accession>A0A8C6XSX2</accession>
<evidence type="ECO:0000256" key="7">
    <source>
        <dbReference type="ARBA" id="ARBA00022968"/>
    </source>
</evidence>